<comment type="similarity">
    <text evidence="3">Belongs to the copper/topaquinone oxidase family.</text>
</comment>
<feature type="domain" description="Copper amine oxidase catalytic" evidence="5">
    <location>
        <begin position="48"/>
        <end position="396"/>
    </location>
</feature>
<dbReference type="PROSITE" id="PS01165">
    <property type="entry name" value="COPPER_AMINE_OXID_2"/>
    <property type="match status" value="1"/>
</dbReference>
<feature type="modified residue" description="2',4',5'-topaquinone" evidence="2">
    <location>
        <position position="168"/>
    </location>
</feature>
<keyword evidence="1 3" id="KW-0801">TPQ</keyword>
<protein>
    <recommendedName>
        <fullName evidence="3">Amine oxidase</fullName>
        <ecNumber evidence="3">1.4.3.-</ecNumber>
    </recommendedName>
</protein>
<sequence>MYRLLRFYLSLGLVLISWMFSCLLSPPLQAAEYCDDAYYIQVTLPNQASWDLCWEHRGLSGISLHHIFYTPARGSRLMVLYRAELAQVHVPYDDNGIRYHDITDYGFGRSALLALASEDCPNGKILNYYDKPAICQTTQARGAAYRSGTEAKQGHRLNLFSVSLIGSYSYIPNWSFADDGSMEFAVGATGALQRIVADDQAERPGWNIGYDKVGISHLHNFFWRLDFDLGGQGNKDYLEQVDFVTQDAKLTRQSIVFTKETASSVAPALARTWIVASTSLKNAKQQPMGYEIQLHQSGQRDEGPDLEPFTQHDIYVTKEKSCELYASHNLSTLDEGETCADNLAEFIDDESLENADIVVWPTVSFYHLPRAEDMPNMDAHWSSIRLTPMNWHNRHPLSP</sequence>
<name>A0A1T4X2Y7_9GAMM</name>
<keyword evidence="7" id="KW-1185">Reference proteome</keyword>
<reference evidence="6 7" key="1">
    <citation type="submission" date="2017-02" db="EMBL/GenBank/DDBJ databases">
        <authorList>
            <person name="Peterson S.W."/>
        </authorList>
    </citation>
    <scope>NUCLEOTIDE SEQUENCE [LARGE SCALE GENOMIC DNA]</scope>
    <source>
        <strain evidence="6 7">ATCC 49788</strain>
    </source>
</reference>
<feature type="signal peptide" evidence="4">
    <location>
        <begin position="1"/>
        <end position="30"/>
    </location>
</feature>
<feature type="active site" description="Proton acceptor" evidence="1">
    <location>
        <position position="101"/>
    </location>
</feature>
<comment type="cofactor">
    <cofactor evidence="3">
        <name>Cu cation</name>
        <dbReference type="ChEBI" id="CHEBI:23378"/>
    </cofactor>
    <text evidence="3">Contains 1 topaquinone per subunit.</text>
</comment>
<feature type="chain" id="PRO_5012436778" description="Amine oxidase" evidence="4">
    <location>
        <begin position="31"/>
        <end position="399"/>
    </location>
</feature>
<evidence type="ECO:0000256" key="2">
    <source>
        <dbReference type="PIRSR" id="PIRSR600269-51"/>
    </source>
</evidence>
<dbReference type="GO" id="GO:0009308">
    <property type="term" value="P:amine metabolic process"/>
    <property type="evidence" value="ECO:0007669"/>
    <property type="project" value="UniProtKB-UniRule"/>
</dbReference>
<dbReference type="InterPro" id="IPR049947">
    <property type="entry name" value="Cu_Am_Ox_Cu-bd"/>
</dbReference>
<dbReference type="InterPro" id="IPR000269">
    <property type="entry name" value="Cu_amine_oxidase"/>
</dbReference>
<keyword evidence="3" id="KW-0560">Oxidoreductase</keyword>
<dbReference type="EC" id="1.4.3.-" evidence="3"/>
<dbReference type="InterPro" id="IPR015798">
    <property type="entry name" value="Cu_amine_oxidase_C"/>
</dbReference>
<evidence type="ECO:0000256" key="4">
    <source>
        <dbReference type="SAM" id="SignalP"/>
    </source>
</evidence>
<keyword evidence="3" id="KW-0479">Metal-binding</keyword>
<dbReference type="PANTHER" id="PTHR10638">
    <property type="entry name" value="COPPER AMINE OXIDASE"/>
    <property type="match status" value="1"/>
</dbReference>
<dbReference type="AlphaFoldDB" id="A0A1T4X2Y7"/>
<comment type="PTM">
    <text evidence="2 3">Topaquinone (TPQ) is generated by copper-dependent autoxidation of a specific tyrosyl residue.</text>
</comment>
<proteinExistence type="inferred from homology"/>
<dbReference type="EMBL" id="FUYB01000012">
    <property type="protein sequence ID" value="SKA83952.1"/>
    <property type="molecule type" value="Genomic_DNA"/>
</dbReference>
<dbReference type="SUPFAM" id="SSF49998">
    <property type="entry name" value="Amine oxidase catalytic domain"/>
    <property type="match status" value="1"/>
</dbReference>
<dbReference type="PROSITE" id="PS51257">
    <property type="entry name" value="PROKAR_LIPOPROTEIN"/>
    <property type="match status" value="1"/>
</dbReference>
<dbReference type="STRING" id="92487.SAMN02745130_02465"/>
<evidence type="ECO:0000313" key="7">
    <source>
        <dbReference type="Proteomes" id="UP000190460"/>
    </source>
</evidence>
<dbReference type="GO" id="GO:0048038">
    <property type="term" value="F:quinone binding"/>
    <property type="evidence" value="ECO:0007669"/>
    <property type="project" value="InterPro"/>
</dbReference>
<evidence type="ECO:0000256" key="3">
    <source>
        <dbReference type="RuleBase" id="RU000672"/>
    </source>
</evidence>
<dbReference type="OrthoDB" id="9772590at2"/>
<dbReference type="RefSeq" id="WP_078922937.1">
    <property type="nucleotide sequence ID" value="NZ_FUYB01000012.1"/>
</dbReference>
<keyword evidence="4" id="KW-0732">Signal</keyword>
<keyword evidence="3" id="KW-0186">Copper</keyword>
<gene>
    <name evidence="6" type="ORF">SAMN02745130_02465</name>
</gene>
<dbReference type="Pfam" id="PF01179">
    <property type="entry name" value="Cu_amine_oxid"/>
    <property type="match status" value="1"/>
</dbReference>
<dbReference type="Gene3D" id="2.70.98.20">
    <property type="entry name" value="Copper amine oxidase, catalytic domain"/>
    <property type="match status" value="1"/>
</dbReference>
<dbReference type="GO" id="GO:0008131">
    <property type="term" value="F:primary methylamine oxidase activity"/>
    <property type="evidence" value="ECO:0007669"/>
    <property type="project" value="InterPro"/>
</dbReference>
<dbReference type="InterPro" id="IPR036460">
    <property type="entry name" value="Cu_amine_oxidase_C_sf"/>
</dbReference>
<dbReference type="Proteomes" id="UP000190460">
    <property type="component" value="Unassembled WGS sequence"/>
</dbReference>
<evidence type="ECO:0000256" key="1">
    <source>
        <dbReference type="PIRSR" id="PIRSR600269-50"/>
    </source>
</evidence>
<evidence type="ECO:0000313" key="6">
    <source>
        <dbReference type="EMBL" id="SKA83952.1"/>
    </source>
</evidence>
<organism evidence="6 7">
    <name type="scientific">Thiothrix eikelboomii</name>
    <dbReference type="NCBI Taxonomy" id="92487"/>
    <lineage>
        <taxon>Bacteria</taxon>
        <taxon>Pseudomonadati</taxon>
        <taxon>Pseudomonadota</taxon>
        <taxon>Gammaproteobacteria</taxon>
        <taxon>Thiotrichales</taxon>
        <taxon>Thiotrichaceae</taxon>
        <taxon>Thiothrix</taxon>
    </lineage>
</organism>
<evidence type="ECO:0000259" key="5">
    <source>
        <dbReference type="Pfam" id="PF01179"/>
    </source>
</evidence>
<accession>A0A1T4X2Y7</accession>
<dbReference type="GO" id="GO:0005507">
    <property type="term" value="F:copper ion binding"/>
    <property type="evidence" value="ECO:0007669"/>
    <property type="project" value="InterPro"/>
</dbReference>
<feature type="active site" description="Schiff-base intermediate with substrate; via topaquinone" evidence="1">
    <location>
        <position position="168"/>
    </location>
</feature>